<feature type="compositionally biased region" description="Basic and acidic residues" evidence="2">
    <location>
        <begin position="89"/>
        <end position="106"/>
    </location>
</feature>
<evidence type="ECO:0000313" key="6">
    <source>
        <dbReference type="Proteomes" id="UP000304951"/>
    </source>
</evidence>
<dbReference type="PANTHER" id="PTHR31668:SF30">
    <property type="entry name" value="ZN(II)2CYS6 TRANSCRIPTION FACTOR (EUROFUNG)"/>
    <property type="match status" value="1"/>
</dbReference>
<gene>
    <name evidence="5" type="ORF">D6D28_01245</name>
</gene>
<dbReference type="PROSITE" id="PS50048">
    <property type="entry name" value="ZN2_CY6_FUNGAL_2"/>
    <property type="match status" value="1"/>
</dbReference>
<protein>
    <recommendedName>
        <fullName evidence="4">Zn(2)-C6 fungal-type domain-containing protein</fullName>
    </recommendedName>
</protein>
<keyword evidence="1" id="KW-0539">Nucleus</keyword>
<dbReference type="SMART" id="SM00066">
    <property type="entry name" value="GAL4"/>
    <property type="match status" value="1"/>
</dbReference>
<dbReference type="InterPro" id="IPR050797">
    <property type="entry name" value="Carb_Metab_Trans_Reg"/>
</dbReference>
<evidence type="ECO:0000256" key="3">
    <source>
        <dbReference type="SAM" id="Phobius"/>
    </source>
</evidence>
<dbReference type="PANTHER" id="PTHR31668">
    <property type="entry name" value="GLUCOSE TRANSPORT TRANSCRIPTION REGULATOR RGT1-RELATED-RELATED"/>
    <property type="match status" value="1"/>
</dbReference>
<dbReference type="CDD" id="cd00067">
    <property type="entry name" value="GAL4"/>
    <property type="match status" value="1"/>
</dbReference>
<dbReference type="CDD" id="cd12148">
    <property type="entry name" value="fungal_TF_MHR"/>
    <property type="match status" value="1"/>
</dbReference>
<sequence length="708" mass="79103">MFTNICGTWDEKQFLARNSSMFATLNISAGPKTPGDRACDLCKQKKVRCNMANPCQTCTNRKLDCTFNEIRKKRGPASGRLAKMQRRQSKSDSKKSPGESVQEFREDTTSMLISHAATLGSPPNASYSATSHRMSTASSDGLVVAATDPLPSLEFWPSTTLNMDGELDATEFVLPSLPIDSPSSDDSFNLFAAIQGHDLSPVAEAVEIWPKSISQEALLPWIDVYFRRLHPTVPVLSRTMVYQEMLLRTHHCDPQFGAMLLALCAFAMTQPVQIHEVASTPSRSVQARMLLEESLKMRMAVDFGESPTVYMILTSFFIFACLFGSGQHKAANHRLREAVDLANSLAMHLPQAYDSLDPQTRDQWLRTYLVLSFCHFYPSPTAMPGVIWSVEMHNVSKIALVVRRELLTITLSTEATSENVTIVQFYSYTHDKSYALQKRHTISFRGSPAVNACFMRAFGSFNSSSVHQDQTDAIGMTGLLYLMETFDAIDESVVECWAGYCKYSDGHCEAFDRRRALRMFRAQQRAREDCLVGSISFEPSASLLPLHQLLESQQADISVTQFWLLNRLWELCMSHGLLRDNSEHTELRLDFAYHVARKLLAACDVLSLPSMEVHGVGLVEKIFDIAMGLIKAMSSSTQLSLEFSLSDYDPLIDEASVVGPTVRVLLQRLHELVQNFRGGDHDYVSQFTMTLSAIPAYSGTAEPRHSVP</sequence>
<dbReference type="Proteomes" id="UP000304951">
    <property type="component" value="Unassembled WGS sequence"/>
</dbReference>
<dbReference type="GO" id="GO:0000981">
    <property type="term" value="F:DNA-binding transcription factor activity, RNA polymerase II-specific"/>
    <property type="evidence" value="ECO:0007669"/>
    <property type="project" value="InterPro"/>
</dbReference>
<feature type="region of interest" description="Disordered" evidence="2">
    <location>
        <begin position="76"/>
        <end position="106"/>
    </location>
</feature>
<dbReference type="AlphaFoldDB" id="A0A4S8SYU3"/>
<evidence type="ECO:0000256" key="2">
    <source>
        <dbReference type="SAM" id="MobiDB-lite"/>
    </source>
</evidence>
<keyword evidence="3" id="KW-0472">Membrane</keyword>
<feature type="domain" description="Zn(2)-C6 fungal-type" evidence="4">
    <location>
        <begin position="38"/>
        <end position="67"/>
    </location>
</feature>
<evidence type="ECO:0000256" key="1">
    <source>
        <dbReference type="ARBA" id="ARBA00023242"/>
    </source>
</evidence>
<reference evidence="5 6" key="1">
    <citation type="submission" date="2018-10" db="EMBL/GenBank/DDBJ databases">
        <title>Fifty Aureobasidium pullulans genomes reveal a recombining polyextremotolerant generalist.</title>
        <authorList>
            <person name="Gostincar C."/>
            <person name="Turk M."/>
            <person name="Zajc J."/>
            <person name="Gunde-Cimerman N."/>
        </authorList>
    </citation>
    <scope>NUCLEOTIDE SEQUENCE [LARGE SCALE GENOMIC DNA]</scope>
    <source>
        <strain evidence="5 6">EXF-11900</strain>
    </source>
</reference>
<dbReference type="PROSITE" id="PS00463">
    <property type="entry name" value="ZN2_CY6_FUNGAL_1"/>
    <property type="match status" value="1"/>
</dbReference>
<feature type="transmembrane region" description="Helical" evidence="3">
    <location>
        <begin position="308"/>
        <end position="326"/>
    </location>
</feature>
<dbReference type="SUPFAM" id="SSF57701">
    <property type="entry name" value="Zn2/Cys6 DNA-binding domain"/>
    <property type="match status" value="1"/>
</dbReference>
<proteinExistence type="predicted"/>
<dbReference type="InterPro" id="IPR001138">
    <property type="entry name" value="Zn2Cys6_DnaBD"/>
</dbReference>
<dbReference type="Gene3D" id="4.10.240.10">
    <property type="entry name" value="Zn(2)-C6 fungal-type DNA-binding domain"/>
    <property type="match status" value="1"/>
</dbReference>
<dbReference type="Pfam" id="PF00172">
    <property type="entry name" value="Zn_clus"/>
    <property type="match status" value="1"/>
</dbReference>
<comment type="caution">
    <text evidence="5">The sequence shown here is derived from an EMBL/GenBank/DDBJ whole genome shotgun (WGS) entry which is preliminary data.</text>
</comment>
<keyword evidence="3" id="KW-0812">Transmembrane</keyword>
<dbReference type="EMBL" id="QZAF01000023">
    <property type="protein sequence ID" value="THV76219.1"/>
    <property type="molecule type" value="Genomic_DNA"/>
</dbReference>
<keyword evidence="3" id="KW-1133">Transmembrane helix</keyword>
<accession>A0A4S8SYU3</accession>
<evidence type="ECO:0000259" key="4">
    <source>
        <dbReference type="PROSITE" id="PS50048"/>
    </source>
</evidence>
<dbReference type="InterPro" id="IPR036864">
    <property type="entry name" value="Zn2-C6_fun-type_DNA-bd_sf"/>
</dbReference>
<organism evidence="5 6">
    <name type="scientific">Aureobasidium pullulans</name>
    <name type="common">Black yeast</name>
    <name type="synonym">Pullularia pullulans</name>
    <dbReference type="NCBI Taxonomy" id="5580"/>
    <lineage>
        <taxon>Eukaryota</taxon>
        <taxon>Fungi</taxon>
        <taxon>Dikarya</taxon>
        <taxon>Ascomycota</taxon>
        <taxon>Pezizomycotina</taxon>
        <taxon>Dothideomycetes</taxon>
        <taxon>Dothideomycetidae</taxon>
        <taxon>Dothideales</taxon>
        <taxon>Saccotheciaceae</taxon>
        <taxon>Aureobasidium</taxon>
    </lineage>
</organism>
<dbReference type="GO" id="GO:0008270">
    <property type="term" value="F:zinc ion binding"/>
    <property type="evidence" value="ECO:0007669"/>
    <property type="project" value="InterPro"/>
</dbReference>
<name>A0A4S8SYU3_AURPU</name>
<evidence type="ECO:0000313" key="5">
    <source>
        <dbReference type="EMBL" id="THV76219.1"/>
    </source>
</evidence>